<evidence type="ECO:0000313" key="2">
    <source>
        <dbReference type="Proteomes" id="UP001497382"/>
    </source>
</evidence>
<accession>A0AAV2BG83</accession>
<name>A0AAV2BG83_9ARAC</name>
<organism evidence="1 2">
    <name type="scientific">Larinioides sclopetarius</name>
    <dbReference type="NCBI Taxonomy" id="280406"/>
    <lineage>
        <taxon>Eukaryota</taxon>
        <taxon>Metazoa</taxon>
        <taxon>Ecdysozoa</taxon>
        <taxon>Arthropoda</taxon>
        <taxon>Chelicerata</taxon>
        <taxon>Arachnida</taxon>
        <taxon>Araneae</taxon>
        <taxon>Araneomorphae</taxon>
        <taxon>Entelegynae</taxon>
        <taxon>Araneoidea</taxon>
        <taxon>Araneidae</taxon>
        <taxon>Larinioides</taxon>
    </lineage>
</organism>
<sequence>MEKANSRLKYGRRRSRSLGGILNTREICKTIRKSLSSSQKLQLLLQYGLEHGLSMAEKDLCEDIDDDVFRKEISKSEINIESEIEEMNYCTLAVPDKESNNENATFGENNAEYISSVTKLEEENRHWDEIFARYRDNCEKEMKTEEIQFKGQFNLEKYQHMDYSTIWEDVKSIDTHLNFQMTKLKERCHFLSRYIKLSHKGISSWNRTAGKTFMNTLGDSPRKLIKICF</sequence>
<keyword evidence="2" id="KW-1185">Reference proteome</keyword>
<dbReference type="GO" id="GO:0000444">
    <property type="term" value="C:MIS12/MIND type complex"/>
    <property type="evidence" value="ECO:0007669"/>
    <property type="project" value="InterPro"/>
</dbReference>
<reference evidence="1 2" key="1">
    <citation type="submission" date="2024-04" db="EMBL/GenBank/DDBJ databases">
        <authorList>
            <person name="Rising A."/>
            <person name="Reimegard J."/>
            <person name="Sonavane S."/>
            <person name="Akerstrom W."/>
            <person name="Nylinder S."/>
            <person name="Hedman E."/>
            <person name="Kallberg Y."/>
        </authorList>
    </citation>
    <scope>NUCLEOTIDE SEQUENCE [LARGE SCALE GENOMIC DNA]</scope>
</reference>
<evidence type="ECO:0000313" key="1">
    <source>
        <dbReference type="EMBL" id="CAL1295226.1"/>
    </source>
</evidence>
<dbReference type="AlphaFoldDB" id="A0AAV2BG83"/>
<dbReference type="InterPro" id="IPR013218">
    <property type="entry name" value="Dsn1/Mis13"/>
</dbReference>
<dbReference type="Proteomes" id="UP001497382">
    <property type="component" value="Unassembled WGS sequence"/>
</dbReference>
<comment type="caution">
    <text evidence="1">The sequence shown here is derived from an EMBL/GenBank/DDBJ whole genome shotgun (WGS) entry which is preliminary data.</text>
</comment>
<protein>
    <submittedName>
        <fullName evidence="1">Uncharacterized protein</fullName>
    </submittedName>
</protein>
<dbReference type="GO" id="GO:0007059">
    <property type="term" value="P:chromosome segregation"/>
    <property type="evidence" value="ECO:0007669"/>
    <property type="project" value="InterPro"/>
</dbReference>
<dbReference type="Pfam" id="PF08202">
    <property type="entry name" value="MIS13"/>
    <property type="match status" value="1"/>
</dbReference>
<gene>
    <name evidence="1" type="ORF">LARSCL_LOCUS19166</name>
</gene>
<dbReference type="GO" id="GO:0051301">
    <property type="term" value="P:cell division"/>
    <property type="evidence" value="ECO:0007669"/>
    <property type="project" value="InterPro"/>
</dbReference>
<dbReference type="EMBL" id="CAXIEN010000366">
    <property type="protein sequence ID" value="CAL1295226.1"/>
    <property type="molecule type" value="Genomic_DNA"/>
</dbReference>
<proteinExistence type="predicted"/>